<comment type="caution">
    <text evidence="4">The sequence shown here is derived from an EMBL/GenBank/DDBJ whole genome shotgun (WGS) entry which is preliminary data.</text>
</comment>
<keyword evidence="2" id="KW-1133">Transmembrane helix</keyword>
<evidence type="ECO:0000256" key="2">
    <source>
        <dbReference type="SAM" id="Phobius"/>
    </source>
</evidence>
<dbReference type="InterPro" id="IPR036680">
    <property type="entry name" value="SPOR-like_sf"/>
</dbReference>
<sequence>MDHELKQRLIGAVVVTALCAIFIPMLFDDPVDNSGKLVSELSIPTPGSDGRTVPSSADQVLGLPDPEPLSIENASDTLESAGVEEEPEKQDRSGESLYAESEGYTEDANTKDLVEQPLSAEATDDDGESTQLGDSQIKTVVKVPEKVQKVIETIKPVTVKKPVQAPATVKQSTPKPSSVTKDLAAVVVEAKKPVAAAKASSKLVRWYIQLGSFSKKENAVSYWKSLNEQGLPASLDTVQTDKGITYRLRLGPELDQKKAAAMKARLDKKNIKAVLMSE</sequence>
<dbReference type="GO" id="GO:0030428">
    <property type="term" value="C:cell septum"/>
    <property type="evidence" value="ECO:0007669"/>
    <property type="project" value="TreeGrafter"/>
</dbReference>
<dbReference type="GO" id="GO:0032506">
    <property type="term" value="P:cytokinetic process"/>
    <property type="evidence" value="ECO:0007669"/>
    <property type="project" value="TreeGrafter"/>
</dbReference>
<feature type="region of interest" description="Disordered" evidence="1">
    <location>
        <begin position="42"/>
        <end position="111"/>
    </location>
</feature>
<keyword evidence="5" id="KW-1185">Reference proteome</keyword>
<evidence type="ECO:0000259" key="3">
    <source>
        <dbReference type="PROSITE" id="PS51724"/>
    </source>
</evidence>
<evidence type="ECO:0000313" key="4">
    <source>
        <dbReference type="EMBL" id="MDI1231883.1"/>
    </source>
</evidence>
<evidence type="ECO:0000313" key="5">
    <source>
        <dbReference type="Proteomes" id="UP001160519"/>
    </source>
</evidence>
<dbReference type="Proteomes" id="UP001160519">
    <property type="component" value="Unassembled WGS sequence"/>
</dbReference>
<accession>A0AA43Q9Q6</accession>
<organism evidence="4 5">
    <name type="scientific">Candidatus Methylobacter titanis</name>
    <dbReference type="NCBI Taxonomy" id="3053457"/>
    <lineage>
        <taxon>Bacteria</taxon>
        <taxon>Pseudomonadati</taxon>
        <taxon>Pseudomonadota</taxon>
        <taxon>Gammaproteobacteria</taxon>
        <taxon>Methylococcales</taxon>
        <taxon>Methylococcaceae</taxon>
        <taxon>Methylobacter</taxon>
    </lineage>
</organism>
<keyword evidence="2" id="KW-0812">Transmembrane</keyword>
<dbReference type="InterPro" id="IPR052521">
    <property type="entry name" value="Cell_div_SPOR-domain"/>
</dbReference>
<reference evidence="4" key="1">
    <citation type="submission" date="2023-01" db="EMBL/GenBank/DDBJ databases">
        <title>Biogeochemical cycle of methane in antarctic sediments.</title>
        <authorList>
            <person name="Roldan D.M."/>
            <person name="Menes R.J."/>
        </authorList>
    </citation>
    <scope>NUCLEOTIDE SEQUENCE [LARGE SCALE GENOMIC DNA]</scope>
    <source>
        <strain evidence="4">K-2018 MAG008</strain>
    </source>
</reference>
<dbReference type="AlphaFoldDB" id="A0AA43Q9Q6"/>
<dbReference type="GO" id="GO:0032153">
    <property type="term" value="C:cell division site"/>
    <property type="evidence" value="ECO:0007669"/>
    <property type="project" value="TreeGrafter"/>
</dbReference>
<gene>
    <name evidence="4" type="ORF">PSU93_12105</name>
</gene>
<proteinExistence type="predicted"/>
<dbReference type="Gene3D" id="3.30.70.1070">
    <property type="entry name" value="Sporulation related repeat"/>
    <property type="match status" value="1"/>
</dbReference>
<dbReference type="PROSITE" id="PS51724">
    <property type="entry name" value="SPOR"/>
    <property type="match status" value="1"/>
</dbReference>
<dbReference type="PANTHER" id="PTHR38687:SF1">
    <property type="entry name" value="CELL DIVISION PROTEIN DEDD"/>
    <property type="match status" value="1"/>
</dbReference>
<dbReference type="SUPFAM" id="SSF110997">
    <property type="entry name" value="Sporulation related repeat"/>
    <property type="match status" value="1"/>
</dbReference>
<dbReference type="InterPro" id="IPR007730">
    <property type="entry name" value="SPOR-like_dom"/>
</dbReference>
<dbReference type="GO" id="GO:0042834">
    <property type="term" value="F:peptidoglycan binding"/>
    <property type="evidence" value="ECO:0007669"/>
    <property type="project" value="InterPro"/>
</dbReference>
<protein>
    <submittedName>
        <fullName evidence="4">SPOR domain-containing protein</fullName>
    </submittedName>
</protein>
<dbReference type="EMBL" id="JAQSDF010000047">
    <property type="protein sequence ID" value="MDI1231883.1"/>
    <property type="molecule type" value="Genomic_DNA"/>
</dbReference>
<feature type="transmembrane region" description="Helical" evidence="2">
    <location>
        <begin position="9"/>
        <end position="27"/>
    </location>
</feature>
<name>A0AA43Q9Q6_9GAMM</name>
<evidence type="ECO:0000256" key="1">
    <source>
        <dbReference type="SAM" id="MobiDB-lite"/>
    </source>
</evidence>
<dbReference type="Pfam" id="PF05036">
    <property type="entry name" value="SPOR"/>
    <property type="match status" value="1"/>
</dbReference>
<feature type="domain" description="SPOR" evidence="3">
    <location>
        <begin position="200"/>
        <end position="278"/>
    </location>
</feature>
<dbReference type="PANTHER" id="PTHR38687">
    <property type="entry name" value="CELL DIVISION PROTEIN DEDD-RELATED"/>
    <property type="match status" value="1"/>
</dbReference>
<keyword evidence="2" id="KW-0472">Membrane</keyword>